<dbReference type="Proteomes" id="UP000534107">
    <property type="component" value="Unassembled WGS sequence"/>
</dbReference>
<dbReference type="PRINTS" id="PR01234">
    <property type="entry name" value="TNECROSISFCT"/>
</dbReference>
<feature type="region of interest" description="Disordered" evidence="2">
    <location>
        <begin position="24"/>
        <end position="65"/>
    </location>
</feature>
<dbReference type="InterPro" id="IPR006052">
    <property type="entry name" value="TNF_dom"/>
</dbReference>
<accession>A0A7K9HFA6</accession>
<dbReference type="InterPro" id="IPR008983">
    <property type="entry name" value="Tumour_necrosis_fac-like_dom"/>
</dbReference>
<dbReference type="SUPFAM" id="SSF49842">
    <property type="entry name" value="TNF-like"/>
    <property type="match status" value="1"/>
</dbReference>
<dbReference type="AlphaFoldDB" id="A0A7K9HFA6"/>
<comment type="similarity">
    <text evidence="1">Belongs to the tumor necrosis factor family.</text>
</comment>
<feature type="compositionally biased region" description="Basic residues" evidence="2">
    <location>
        <begin position="40"/>
        <end position="51"/>
    </location>
</feature>
<dbReference type="Gene3D" id="2.60.120.40">
    <property type="match status" value="1"/>
</dbReference>
<evidence type="ECO:0000313" key="5">
    <source>
        <dbReference type="Proteomes" id="UP000534107"/>
    </source>
</evidence>
<dbReference type="Pfam" id="PF00229">
    <property type="entry name" value="TNF"/>
    <property type="match status" value="1"/>
</dbReference>
<organism evidence="4 5">
    <name type="scientific">Bucco capensis</name>
    <name type="common">collared puffbird</name>
    <dbReference type="NCBI Taxonomy" id="135168"/>
    <lineage>
        <taxon>Eukaryota</taxon>
        <taxon>Metazoa</taxon>
        <taxon>Chordata</taxon>
        <taxon>Craniata</taxon>
        <taxon>Vertebrata</taxon>
        <taxon>Euteleostomi</taxon>
        <taxon>Archelosauria</taxon>
        <taxon>Archosauria</taxon>
        <taxon>Dinosauria</taxon>
        <taxon>Saurischia</taxon>
        <taxon>Theropoda</taxon>
        <taxon>Coelurosauria</taxon>
        <taxon>Aves</taxon>
        <taxon>Neognathae</taxon>
        <taxon>Neoaves</taxon>
        <taxon>Telluraves</taxon>
        <taxon>Coraciimorphae</taxon>
        <taxon>Piciformes</taxon>
        <taxon>Bucconidae</taxon>
        <taxon>Bucco</taxon>
    </lineage>
</organism>
<evidence type="ECO:0000259" key="3">
    <source>
        <dbReference type="PROSITE" id="PS50049"/>
    </source>
</evidence>
<evidence type="ECO:0000313" key="4">
    <source>
        <dbReference type="EMBL" id="NXH12358.1"/>
    </source>
</evidence>
<dbReference type="InterPro" id="IPR006053">
    <property type="entry name" value="TNF"/>
</dbReference>
<sequence>SRYSHEYPRDVPLLSAVRAVCGTHDRPRLRRDSRGQRGDLRHRRARPRRSTARGQQQQQEEEAGGRQVWFESLYQGAVFPLRRGDKLAATTTGDKFLDLHGAGQAYF</sequence>
<gene>
    <name evidence="4" type="primary">Tnf</name>
    <name evidence="4" type="ORF">BUCCAP_R15494</name>
</gene>
<proteinExistence type="inferred from homology"/>
<dbReference type="PROSITE" id="PS50049">
    <property type="entry name" value="THD_2"/>
    <property type="match status" value="1"/>
</dbReference>
<evidence type="ECO:0000256" key="2">
    <source>
        <dbReference type="SAM" id="MobiDB-lite"/>
    </source>
</evidence>
<protein>
    <submittedName>
        <fullName evidence="4">TNFA factor</fullName>
    </submittedName>
</protein>
<feature type="compositionally biased region" description="Basic and acidic residues" evidence="2">
    <location>
        <begin position="24"/>
        <end position="39"/>
    </location>
</feature>
<keyword evidence="5" id="KW-1185">Reference proteome</keyword>
<dbReference type="EMBL" id="VWZO01005590">
    <property type="protein sequence ID" value="NXH12358.1"/>
    <property type="molecule type" value="Genomic_DNA"/>
</dbReference>
<name>A0A7K9HFA6_9PICI</name>
<feature type="non-terminal residue" evidence="4">
    <location>
        <position position="107"/>
    </location>
</feature>
<dbReference type="GO" id="GO:0005164">
    <property type="term" value="F:tumor necrosis factor receptor binding"/>
    <property type="evidence" value="ECO:0007669"/>
    <property type="project" value="InterPro"/>
</dbReference>
<comment type="caution">
    <text evidence="4">The sequence shown here is derived from an EMBL/GenBank/DDBJ whole genome shotgun (WGS) entry which is preliminary data.</text>
</comment>
<feature type="domain" description="THD" evidence="3">
    <location>
        <begin position="1"/>
        <end position="107"/>
    </location>
</feature>
<dbReference type="GO" id="GO:0016020">
    <property type="term" value="C:membrane"/>
    <property type="evidence" value="ECO:0007669"/>
    <property type="project" value="InterPro"/>
</dbReference>
<reference evidence="4 5" key="1">
    <citation type="submission" date="2019-09" db="EMBL/GenBank/DDBJ databases">
        <title>Bird 10,000 Genomes (B10K) Project - Family phase.</title>
        <authorList>
            <person name="Zhang G."/>
        </authorList>
    </citation>
    <scope>NUCLEOTIDE SEQUENCE [LARGE SCALE GENOMIC DNA]</scope>
    <source>
        <strain evidence="4">B10K-DU-001-16</strain>
        <tissue evidence="4">Muscle</tissue>
    </source>
</reference>
<dbReference type="OrthoDB" id="5983780at2759"/>
<dbReference type="GO" id="GO:0006955">
    <property type="term" value="P:immune response"/>
    <property type="evidence" value="ECO:0007669"/>
    <property type="project" value="InterPro"/>
</dbReference>
<evidence type="ECO:0000256" key="1">
    <source>
        <dbReference type="ARBA" id="ARBA00008670"/>
    </source>
</evidence>
<feature type="non-terminal residue" evidence="4">
    <location>
        <position position="1"/>
    </location>
</feature>